<keyword evidence="1" id="KW-0175">Coiled coil</keyword>
<proteinExistence type="predicted"/>
<evidence type="ECO:0000256" key="2">
    <source>
        <dbReference type="SAM" id="MobiDB-lite"/>
    </source>
</evidence>
<reference evidence="3 4" key="1">
    <citation type="submission" date="2024-03" db="EMBL/GenBank/DDBJ databases">
        <title>Genome-scale model development and genomic sequencing of the oleaginous clade Lipomyces.</title>
        <authorList>
            <consortium name="Lawrence Berkeley National Laboratory"/>
            <person name="Czajka J.J."/>
            <person name="Han Y."/>
            <person name="Kim J."/>
            <person name="Mondo S.J."/>
            <person name="Hofstad B.A."/>
            <person name="Robles A."/>
            <person name="Haridas S."/>
            <person name="Riley R."/>
            <person name="LaButti K."/>
            <person name="Pangilinan J."/>
            <person name="Andreopoulos W."/>
            <person name="Lipzen A."/>
            <person name="Yan J."/>
            <person name="Wang M."/>
            <person name="Ng V."/>
            <person name="Grigoriev I.V."/>
            <person name="Spatafora J.W."/>
            <person name="Magnuson J.K."/>
            <person name="Baker S.E."/>
            <person name="Pomraning K.R."/>
        </authorList>
    </citation>
    <scope>NUCLEOTIDE SEQUENCE [LARGE SCALE GENOMIC DNA]</scope>
    <source>
        <strain evidence="3 4">Phaff 52-87</strain>
    </source>
</reference>
<feature type="compositionally biased region" description="Low complexity" evidence="2">
    <location>
        <begin position="68"/>
        <end position="87"/>
    </location>
</feature>
<gene>
    <name evidence="3" type="ORF">BZA70DRAFT_184403</name>
</gene>
<dbReference type="Proteomes" id="UP001498771">
    <property type="component" value="Unassembled WGS sequence"/>
</dbReference>
<evidence type="ECO:0000313" key="3">
    <source>
        <dbReference type="EMBL" id="KAK7204774.1"/>
    </source>
</evidence>
<organism evidence="3 4">
    <name type="scientific">Myxozyma melibiosi</name>
    <dbReference type="NCBI Taxonomy" id="54550"/>
    <lineage>
        <taxon>Eukaryota</taxon>
        <taxon>Fungi</taxon>
        <taxon>Dikarya</taxon>
        <taxon>Ascomycota</taxon>
        <taxon>Saccharomycotina</taxon>
        <taxon>Lipomycetes</taxon>
        <taxon>Lipomycetales</taxon>
        <taxon>Lipomycetaceae</taxon>
        <taxon>Myxozyma</taxon>
    </lineage>
</organism>
<evidence type="ECO:0000313" key="4">
    <source>
        <dbReference type="Proteomes" id="UP001498771"/>
    </source>
</evidence>
<feature type="region of interest" description="Disordered" evidence="2">
    <location>
        <begin position="122"/>
        <end position="171"/>
    </location>
</feature>
<evidence type="ECO:0000256" key="1">
    <source>
        <dbReference type="SAM" id="Coils"/>
    </source>
</evidence>
<name>A0ABR1F4L2_9ASCO</name>
<feature type="coiled-coil region" evidence="1">
    <location>
        <begin position="188"/>
        <end position="215"/>
    </location>
</feature>
<sequence>MTGHSTLPPPVEHVVSEPLLDEKAALQAADRLDLPMPDYAVDEITLTHDAQSAPALPQPTSTPDSKQQKQLQQQQLQQQQQQQQQQQSYYADSTPAPPPRRMSTYAKNQTMSLQRRLALANLPPITPVTTRSKERAAESAAIEMAQTPTPSSSSSSSAEQAAAQDQGIPKVDIDLDTNTDYIALSSTLELLHSQRETATEDIQTLRRLKETALDDPEAFIEKLKESGKVEGAPAMQSVVRAPIVRWNKYGISNELLEKEVEKGVVERDARFGSARVFGDPAGQRKASV</sequence>
<dbReference type="RefSeq" id="XP_064767807.1">
    <property type="nucleotide sequence ID" value="XM_064909969.1"/>
</dbReference>
<dbReference type="InterPro" id="IPR037830">
    <property type="entry name" value="ZZZ3"/>
</dbReference>
<dbReference type="PANTHER" id="PTHR22705">
    <property type="entry name" value="ZINC FINGER, ZZ DOMAIN CONTAINING 3"/>
    <property type="match status" value="1"/>
</dbReference>
<dbReference type="GeneID" id="90035481"/>
<comment type="caution">
    <text evidence="3">The sequence shown here is derived from an EMBL/GenBank/DDBJ whole genome shotgun (WGS) entry which is preliminary data.</text>
</comment>
<feature type="region of interest" description="Disordered" evidence="2">
    <location>
        <begin position="47"/>
        <end position="103"/>
    </location>
</feature>
<dbReference type="EMBL" id="JBBJBU010000007">
    <property type="protein sequence ID" value="KAK7204774.1"/>
    <property type="molecule type" value="Genomic_DNA"/>
</dbReference>
<protein>
    <submittedName>
        <fullName evidence="3">Uncharacterized protein</fullName>
    </submittedName>
</protein>
<accession>A0ABR1F4L2</accession>
<keyword evidence="4" id="KW-1185">Reference proteome</keyword>
<dbReference type="PANTHER" id="PTHR22705:SF0">
    <property type="entry name" value="ZZ-TYPE ZINC FINGER-CONTAINING PROTEIN 3"/>
    <property type="match status" value="1"/>
</dbReference>